<evidence type="ECO:0000256" key="2">
    <source>
        <dbReference type="ARBA" id="ARBA00023008"/>
    </source>
</evidence>
<name>A0A1U9K9I8_9BACL</name>
<reference evidence="6 7" key="1">
    <citation type="journal article" date="2015" name="Int. J. Syst. Evol. Microbiol.">
        <title>Novibacillus thermophilus gen. nov., sp. nov., a Gram-staining-negative and moderately thermophilic member of the family Thermoactinomycetaceae.</title>
        <authorList>
            <person name="Yang G."/>
            <person name="Chen J."/>
            <person name="Zhou S."/>
        </authorList>
    </citation>
    <scope>NUCLEOTIDE SEQUENCE [LARGE SCALE GENOMIC DNA]</scope>
    <source>
        <strain evidence="6 7">SG-1</strain>
    </source>
</reference>
<dbReference type="Proteomes" id="UP000188603">
    <property type="component" value="Chromosome"/>
</dbReference>
<gene>
    <name evidence="6" type="ORF">B0W44_14015</name>
</gene>
<dbReference type="PANTHER" id="PTHR12151:SF25">
    <property type="entry name" value="LINALOOL DEHYDRATASE_ISOMERASE DOMAIN-CONTAINING PROTEIN"/>
    <property type="match status" value="1"/>
</dbReference>
<keyword evidence="3" id="KW-0479">Metal-binding</keyword>
<dbReference type="AlphaFoldDB" id="A0A1U9K9I8"/>
<keyword evidence="4" id="KW-1015">Disulfide bond</keyword>
<dbReference type="STRING" id="1471761.B0W44_14015"/>
<evidence type="ECO:0000256" key="1">
    <source>
        <dbReference type="ARBA" id="ARBA00010996"/>
    </source>
</evidence>
<protein>
    <submittedName>
        <fullName evidence="6">SCO family protein</fullName>
    </submittedName>
</protein>
<evidence type="ECO:0000313" key="6">
    <source>
        <dbReference type="EMBL" id="AQS56702.1"/>
    </source>
</evidence>
<dbReference type="PROSITE" id="PS51352">
    <property type="entry name" value="THIOREDOXIN_2"/>
    <property type="match status" value="1"/>
</dbReference>
<dbReference type="KEGG" id="ntr:B0W44_14015"/>
<dbReference type="EMBL" id="CP019699">
    <property type="protein sequence ID" value="AQS56702.1"/>
    <property type="molecule type" value="Genomic_DNA"/>
</dbReference>
<dbReference type="RefSeq" id="WP_077720565.1">
    <property type="nucleotide sequence ID" value="NZ_CP019699.1"/>
</dbReference>
<dbReference type="OrthoDB" id="8550465at2"/>
<organism evidence="6 7">
    <name type="scientific">Novibacillus thermophilus</name>
    <dbReference type="NCBI Taxonomy" id="1471761"/>
    <lineage>
        <taxon>Bacteria</taxon>
        <taxon>Bacillati</taxon>
        <taxon>Bacillota</taxon>
        <taxon>Bacilli</taxon>
        <taxon>Bacillales</taxon>
        <taxon>Thermoactinomycetaceae</taxon>
        <taxon>Novibacillus</taxon>
    </lineage>
</organism>
<dbReference type="CDD" id="cd02968">
    <property type="entry name" value="SCO"/>
    <property type="match status" value="1"/>
</dbReference>
<dbReference type="Pfam" id="PF02630">
    <property type="entry name" value="SCO1-SenC"/>
    <property type="match status" value="1"/>
</dbReference>
<evidence type="ECO:0000259" key="5">
    <source>
        <dbReference type="PROSITE" id="PS51352"/>
    </source>
</evidence>
<evidence type="ECO:0000313" key="7">
    <source>
        <dbReference type="Proteomes" id="UP000188603"/>
    </source>
</evidence>
<accession>A0A1U9K9I8</accession>
<feature type="binding site" evidence="3">
    <location>
        <position position="70"/>
    </location>
    <ligand>
        <name>Cu cation</name>
        <dbReference type="ChEBI" id="CHEBI:23378"/>
    </ligand>
</feature>
<feature type="disulfide bond" description="Redox-active" evidence="4">
    <location>
        <begin position="66"/>
        <end position="70"/>
    </location>
</feature>
<dbReference type="InterPro" id="IPR013766">
    <property type="entry name" value="Thioredoxin_domain"/>
</dbReference>
<feature type="binding site" evidence="3">
    <location>
        <position position="66"/>
    </location>
    <ligand>
        <name>Cu cation</name>
        <dbReference type="ChEBI" id="CHEBI:23378"/>
    </ligand>
</feature>
<dbReference type="SUPFAM" id="SSF52833">
    <property type="entry name" value="Thioredoxin-like"/>
    <property type="match status" value="1"/>
</dbReference>
<comment type="similarity">
    <text evidence="1">Belongs to the SCO1/2 family.</text>
</comment>
<evidence type="ECO:0000256" key="4">
    <source>
        <dbReference type="PIRSR" id="PIRSR603782-2"/>
    </source>
</evidence>
<dbReference type="InterPro" id="IPR003782">
    <property type="entry name" value="SCO1/SenC"/>
</dbReference>
<dbReference type="Gene3D" id="3.40.30.10">
    <property type="entry name" value="Glutaredoxin"/>
    <property type="match status" value="1"/>
</dbReference>
<proteinExistence type="inferred from homology"/>
<dbReference type="InterPro" id="IPR036249">
    <property type="entry name" value="Thioredoxin-like_sf"/>
</dbReference>
<sequence length="195" mass="22208">MKKLYIAFVVLLILGISSGVLYLKVIRPGNAELPKDVVMETAFGDEYSFADPPKKAKLIEFMYTNCPDVCPVTSLEMSKVRNALEREGVFGDKVEFITITIDPKHDTQDVLQDYAKRFEVTSDDEGWVFLRGSEEDTKKLADSLGFLYRDPGTGDIIHSTYTYFLDEDNNLLEQFTMGQGFDREKVFKRIMSTVN</sequence>
<feature type="domain" description="Thioredoxin" evidence="5">
    <location>
        <begin position="27"/>
        <end position="195"/>
    </location>
</feature>
<dbReference type="PANTHER" id="PTHR12151">
    <property type="entry name" value="ELECTRON TRANSPORT PROTIN SCO1/SENC FAMILY MEMBER"/>
    <property type="match status" value="1"/>
</dbReference>
<keyword evidence="7" id="KW-1185">Reference proteome</keyword>
<feature type="binding site" evidence="3">
    <location>
        <position position="158"/>
    </location>
    <ligand>
        <name>Cu cation</name>
        <dbReference type="ChEBI" id="CHEBI:23378"/>
    </ligand>
</feature>
<dbReference type="GO" id="GO:0046872">
    <property type="term" value="F:metal ion binding"/>
    <property type="evidence" value="ECO:0007669"/>
    <property type="project" value="UniProtKB-KW"/>
</dbReference>
<evidence type="ECO:0000256" key="3">
    <source>
        <dbReference type="PIRSR" id="PIRSR603782-1"/>
    </source>
</evidence>
<keyword evidence="2 3" id="KW-0186">Copper</keyword>